<evidence type="ECO:0000313" key="1">
    <source>
        <dbReference type="EMBL" id="SDG86614.1"/>
    </source>
</evidence>
<dbReference type="EMBL" id="FNCG01000005">
    <property type="protein sequence ID" value="SDG86614.1"/>
    <property type="molecule type" value="Genomic_DNA"/>
</dbReference>
<accession>A0A1G7XR21</accession>
<keyword evidence="2" id="KW-1185">Reference proteome</keyword>
<dbReference type="Proteomes" id="UP000199705">
    <property type="component" value="Unassembled WGS sequence"/>
</dbReference>
<reference evidence="2" key="1">
    <citation type="submission" date="2016-10" db="EMBL/GenBank/DDBJ databases">
        <authorList>
            <person name="Varghese N."/>
            <person name="Submissions S."/>
        </authorList>
    </citation>
    <scope>NUCLEOTIDE SEQUENCE [LARGE SCALE GENOMIC DNA]</scope>
    <source>
        <strain evidence="2">Gh-67</strain>
    </source>
</reference>
<dbReference type="AlphaFoldDB" id="A0A1G7XR21"/>
<dbReference type="Pfam" id="PF19452">
    <property type="entry name" value="DUF5990"/>
    <property type="match status" value="1"/>
</dbReference>
<dbReference type="InterPro" id="IPR046032">
    <property type="entry name" value="DUF5990"/>
</dbReference>
<organism evidence="1 2">
    <name type="scientific">Mucilaginibacter gossypii</name>
    <dbReference type="NCBI Taxonomy" id="551996"/>
    <lineage>
        <taxon>Bacteria</taxon>
        <taxon>Pseudomonadati</taxon>
        <taxon>Bacteroidota</taxon>
        <taxon>Sphingobacteriia</taxon>
        <taxon>Sphingobacteriales</taxon>
        <taxon>Sphingobacteriaceae</taxon>
        <taxon>Mucilaginibacter</taxon>
    </lineage>
</organism>
<protein>
    <submittedName>
        <fullName evidence="1">Uncharacterized protein</fullName>
    </submittedName>
</protein>
<name>A0A1G7XR21_9SPHI</name>
<dbReference type="RefSeq" id="WP_091167286.1">
    <property type="nucleotide sequence ID" value="NZ_FNCG01000005.1"/>
</dbReference>
<proteinExistence type="predicted"/>
<gene>
    <name evidence="1" type="ORF">SAMN05192573_105143</name>
</gene>
<evidence type="ECO:0000313" key="2">
    <source>
        <dbReference type="Proteomes" id="UP000199705"/>
    </source>
</evidence>
<sequence length="145" mass="15999">MDIQLCIRLQNPPEGVDFGIQKGSGTGYETIQTQRSDGLDIQFNLTIQLKSDPQKINEPRFSGPFVQGKPASQFLYIDVGEYAGQVGGWSRRVKIPLSGVTWDMITQLSHHPTAFLITSFPGTTKDGSPICATVKPFEGWKVNMP</sequence>